<protein>
    <submittedName>
        <fullName evidence="1">Uncharacterized protein</fullName>
    </submittedName>
</protein>
<evidence type="ECO:0000313" key="2">
    <source>
        <dbReference type="Proteomes" id="UP000657918"/>
    </source>
</evidence>
<gene>
    <name evidence="1" type="ORF">SADUNF_Sadunf02G0054800</name>
</gene>
<keyword evidence="2" id="KW-1185">Reference proteome</keyword>
<dbReference type="AlphaFoldDB" id="A0A835TIP9"/>
<dbReference type="EMBL" id="JADGMS010000002">
    <property type="protein sequence ID" value="KAF9687063.1"/>
    <property type="molecule type" value="Genomic_DNA"/>
</dbReference>
<evidence type="ECO:0000313" key="1">
    <source>
        <dbReference type="EMBL" id="KAF9687063.1"/>
    </source>
</evidence>
<comment type="caution">
    <text evidence="1">The sequence shown here is derived from an EMBL/GenBank/DDBJ whole genome shotgun (WGS) entry which is preliminary data.</text>
</comment>
<organism evidence="1 2">
    <name type="scientific">Salix dunnii</name>
    <dbReference type="NCBI Taxonomy" id="1413687"/>
    <lineage>
        <taxon>Eukaryota</taxon>
        <taxon>Viridiplantae</taxon>
        <taxon>Streptophyta</taxon>
        <taxon>Embryophyta</taxon>
        <taxon>Tracheophyta</taxon>
        <taxon>Spermatophyta</taxon>
        <taxon>Magnoliopsida</taxon>
        <taxon>eudicotyledons</taxon>
        <taxon>Gunneridae</taxon>
        <taxon>Pentapetalae</taxon>
        <taxon>rosids</taxon>
        <taxon>fabids</taxon>
        <taxon>Malpighiales</taxon>
        <taxon>Salicaceae</taxon>
        <taxon>Saliceae</taxon>
        <taxon>Salix</taxon>
    </lineage>
</organism>
<dbReference type="PANTHER" id="PTHR13017:SF0">
    <property type="entry name" value="METHENYLTETRAHYDROFOLATE SYNTHASE DOMAIN-CONTAINING PROTEIN"/>
    <property type="match status" value="1"/>
</dbReference>
<accession>A0A835TIP9</accession>
<proteinExistence type="predicted"/>
<dbReference type="OrthoDB" id="433414at2759"/>
<name>A0A835TIP9_9ROSI</name>
<reference evidence="1 2" key="1">
    <citation type="submission" date="2020-10" db="EMBL/GenBank/DDBJ databases">
        <title>Plant Genome Project.</title>
        <authorList>
            <person name="Zhang R.-G."/>
        </authorList>
    </citation>
    <scope>NUCLEOTIDE SEQUENCE [LARGE SCALE GENOMIC DNA]</scope>
    <source>
        <strain evidence="1">FAFU-HL-1</strain>
        <tissue evidence="1">Leaf</tissue>
    </source>
</reference>
<dbReference type="InterPro" id="IPR002698">
    <property type="entry name" value="FTHF_cligase"/>
</dbReference>
<dbReference type="PANTHER" id="PTHR13017">
    <property type="entry name" value="5-FORMYLTETRAHYDROFOLATE CYCLO-LIGASE-RELATED"/>
    <property type="match status" value="1"/>
</dbReference>
<dbReference type="GO" id="GO:0005737">
    <property type="term" value="C:cytoplasm"/>
    <property type="evidence" value="ECO:0007669"/>
    <property type="project" value="TreeGrafter"/>
</dbReference>
<sequence length="86" mass="9593">MLRYMGAIEDSAPVVTSGRHNTCPGSYFPCSLHDFKIADDMLVEKWLVCDVLVDIICATTDFIFTNTTIPQHQGVYLDILSPEKLA</sequence>
<dbReference type="Proteomes" id="UP000657918">
    <property type="component" value="Unassembled WGS sequence"/>
</dbReference>